<keyword evidence="2" id="KW-0812">Transmembrane</keyword>
<dbReference type="RefSeq" id="WP_371947985.1">
    <property type="nucleotide sequence ID" value="NZ_JAXCEI010000002.1"/>
</dbReference>
<dbReference type="Proteomes" id="UP001569963">
    <property type="component" value="Unassembled WGS sequence"/>
</dbReference>
<keyword evidence="2" id="KW-0472">Membrane</keyword>
<evidence type="ECO:0000256" key="1">
    <source>
        <dbReference type="SAM" id="MobiDB-lite"/>
    </source>
</evidence>
<gene>
    <name evidence="3" type="ORF">SM611_06475</name>
</gene>
<evidence type="ECO:0000313" key="3">
    <source>
        <dbReference type="EMBL" id="MFA1538572.1"/>
    </source>
</evidence>
<name>A0ABV4Q7G5_9ACTN</name>
<comment type="caution">
    <text evidence="3">The sequence shown here is derived from an EMBL/GenBank/DDBJ whole genome shotgun (WGS) entry which is preliminary data.</text>
</comment>
<keyword evidence="4" id="KW-1185">Reference proteome</keyword>
<proteinExistence type="predicted"/>
<feature type="region of interest" description="Disordered" evidence="1">
    <location>
        <begin position="77"/>
        <end position="96"/>
    </location>
</feature>
<accession>A0ABV4Q7G5</accession>
<protein>
    <submittedName>
        <fullName evidence="3">Uncharacterized protein</fullName>
    </submittedName>
</protein>
<organism evidence="3 4">
    <name type="scientific">Actinomadura monticuli</name>
    <dbReference type="NCBI Taxonomy" id="3097367"/>
    <lineage>
        <taxon>Bacteria</taxon>
        <taxon>Bacillati</taxon>
        <taxon>Actinomycetota</taxon>
        <taxon>Actinomycetes</taxon>
        <taxon>Streptosporangiales</taxon>
        <taxon>Thermomonosporaceae</taxon>
        <taxon>Actinomadura</taxon>
    </lineage>
</organism>
<keyword evidence="2" id="KW-1133">Transmembrane helix</keyword>
<evidence type="ECO:0000313" key="4">
    <source>
        <dbReference type="Proteomes" id="UP001569963"/>
    </source>
</evidence>
<dbReference type="EMBL" id="JAXCEI010000002">
    <property type="protein sequence ID" value="MFA1538572.1"/>
    <property type="molecule type" value="Genomic_DNA"/>
</dbReference>
<feature type="transmembrane region" description="Helical" evidence="2">
    <location>
        <begin position="20"/>
        <end position="39"/>
    </location>
</feature>
<feature type="compositionally biased region" description="Pro residues" evidence="1">
    <location>
        <begin position="85"/>
        <end position="94"/>
    </location>
</feature>
<reference evidence="3 4" key="1">
    <citation type="submission" date="2023-11" db="EMBL/GenBank/DDBJ databases">
        <title>Actinomadura monticuli sp. nov., isolated from volcanic ash.</title>
        <authorList>
            <person name="Lee S.D."/>
            <person name="Yang H."/>
            <person name="Kim I.S."/>
        </authorList>
    </citation>
    <scope>NUCLEOTIDE SEQUENCE [LARGE SCALE GENOMIC DNA]</scope>
    <source>
        <strain evidence="3 4">DLS-62</strain>
    </source>
</reference>
<evidence type="ECO:0000256" key="2">
    <source>
        <dbReference type="SAM" id="Phobius"/>
    </source>
</evidence>
<sequence>MPVAALHALPADDSGVEDLSAVQAGVLAAMASSVALLLVRLQMVRRGAAALRPAARLHTGQGHIGLVPADPVRLLPAPSTRPAVTPRPAPPRPIAPWWEDPESVVALARIVRWEVGPPEVSGPAGSGSGTPHR</sequence>